<organism evidence="2">
    <name type="scientific">Thermofilum pendens</name>
    <dbReference type="NCBI Taxonomy" id="2269"/>
    <lineage>
        <taxon>Archaea</taxon>
        <taxon>Thermoproteota</taxon>
        <taxon>Thermoprotei</taxon>
        <taxon>Thermofilales</taxon>
        <taxon>Thermofilaceae</taxon>
        <taxon>Thermofilum</taxon>
    </lineage>
</organism>
<proteinExistence type="predicted"/>
<accession>A0A7J3X7R9</accession>
<evidence type="ECO:0000313" key="2">
    <source>
        <dbReference type="EMBL" id="HHP05253.1"/>
    </source>
</evidence>
<name>A0A7J3X7R9_THEPE</name>
<comment type="caution">
    <text evidence="2">The sequence shown here is derived from an EMBL/GenBank/DDBJ whole genome shotgun (WGS) entry which is preliminary data.</text>
</comment>
<dbReference type="AlphaFoldDB" id="A0A7J3X7R9"/>
<evidence type="ECO:0000259" key="1">
    <source>
        <dbReference type="SMART" id="SM00933"/>
    </source>
</evidence>
<feature type="domain" description="NurA" evidence="1">
    <location>
        <begin position="34"/>
        <end position="363"/>
    </location>
</feature>
<sequence length="400" mass="43599">MLALSVLEEVEELIRGVEEKVRQLASPLPQEGLSSVGFVDGSYALEERRGAYLLALSVSSVAYRDGRVERILPGSSRPLLWLLVPKSHGESRAGQLMTMLELLAAMDLVRRGLDAVALDGSFTSEMMVPFGHARDVHEEAARLVSLRAEVIEEAGEKVSSFAAEAASRRDVLSAARTLLGGLLEVASKLYRELAGSAPDLRGRKEALDYAVVFAETTAYLALLEALLEAARSSSTALVWVAKDAESRYIVEREGLLGWLNDLSLLDYAWRAGERVYTLLEGVSFGRPKPCAAWSQLVSKLFREWGEYGVCYFKLARSGPVMQATFPSFVSGSAVAKLASTLAALSDQHGYPRPLSYAHHTAVLNPELAQVLADEMYRRSSNPLMRSVLAPSGRALAGLRR</sequence>
<dbReference type="InterPro" id="IPR018977">
    <property type="entry name" value="NurA_domain"/>
</dbReference>
<dbReference type="SMART" id="SM00933">
    <property type="entry name" value="NurA"/>
    <property type="match status" value="1"/>
</dbReference>
<protein>
    <submittedName>
        <fullName evidence="2">DNA double-strand break repair nuclease NurA</fullName>
    </submittedName>
</protein>
<gene>
    <name evidence="2" type="ORF">ENM88_05845</name>
</gene>
<dbReference type="Pfam" id="PF09376">
    <property type="entry name" value="NurA"/>
    <property type="match status" value="1"/>
</dbReference>
<dbReference type="EMBL" id="DRZM01000169">
    <property type="protein sequence ID" value="HHP05253.1"/>
    <property type="molecule type" value="Genomic_DNA"/>
</dbReference>
<reference evidence="2" key="1">
    <citation type="journal article" date="2020" name="mSystems">
        <title>Genome- and Community-Level Interaction Insights into Carbon Utilization and Element Cycling Functions of Hydrothermarchaeota in Hydrothermal Sediment.</title>
        <authorList>
            <person name="Zhou Z."/>
            <person name="Liu Y."/>
            <person name="Xu W."/>
            <person name="Pan J."/>
            <person name="Luo Z.H."/>
            <person name="Li M."/>
        </authorList>
    </citation>
    <scope>NUCLEOTIDE SEQUENCE [LARGE SCALE GENOMIC DNA]</scope>
    <source>
        <strain evidence="2">SpSt-1125</strain>
    </source>
</reference>